<dbReference type="InterPro" id="IPR006026">
    <property type="entry name" value="Peptidase_Metallo"/>
</dbReference>
<evidence type="ECO:0000256" key="1">
    <source>
        <dbReference type="ARBA" id="ARBA00022670"/>
    </source>
</evidence>
<keyword evidence="13" id="KW-1185">Reference proteome</keyword>
<dbReference type="SMART" id="SM00235">
    <property type="entry name" value="ZnMc"/>
    <property type="match status" value="1"/>
</dbReference>
<dbReference type="InterPro" id="IPR000742">
    <property type="entry name" value="EGF"/>
</dbReference>
<organism evidence="12 13">
    <name type="scientific">Magallana gigas</name>
    <name type="common">Pacific oyster</name>
    <name type="synonym">Crassostrea gigas</name>
    <dbReference type="NCBI Taxonomy" id="29159"/>
    <lineage>
        <taxon>Eukaryota</taxon>
        <taxon>Metazoa</taxon>
        <taxon>Spiralia</taxon>
        <taxon>Lophotrochozoa</taxon>
        <taxon>Mollusca</taxon>
        <taxon>Bivalvia</taxon>
        <taxon>Autobranchia</taxon>
        <taxon>Pteriomorphia</taxon>
        <taxon>Ostreida</taxon>
        <taxon>Ostreoidea</taxon>
        <taxon>Ostreidae</taxon>
        <taxon>Magallana</taxon>
    </lineage>
</organism>
<comment type="caution">
    <text evidence="7">Lacks conserved residue(s) required for the propagation of feature annotation.</text>
</comment>
<dbReference type="Proteomes" id="UP000005408">
    <property type="component" value="Unassembled WGS sequence"/>
</dbReference>
<dbReference type="GO" id="GO:0006508">
    <property type="term" value="P:proteolysis"/>
    <property type="evidence" value="ECO:0007669"/>
    <property type="project" value="UniProtKB-KW"/>
</dbReference>
<dbReference type="CDD" id="cd00041">
    <property type="entry name" value="CUB"/>
    <property type="match status" value="1"/>
</dbReference>
<evidence type="ECO:0000256" key="5">
    <source>
        <dbReference type="ARBA" id="ARBA00023049"/>
    </source>
</evidence>
<name>A0A8W8K8E7_MAGGI</name>
<comment type="cofactor">
    <cofactor evidence="8 9">
        <name>Zn(2+)</name>
        <dbReference type="ChEBI" id="CHEBI:29105"/>
    </cofactor>
    <text evidence="8 9">Binds 1 zinc ion per subunit.</text>
</comment>
<evidence type="ECO:0000256" key="8">
    <source>
        <dbReference type="PROSITE-ProRule" id="PRU01211"/>
    </source>
</evidence>
<dbReference type="CDD" id="cd04280">
    <property type="entry name" value="ZnMc_astacin_like"/>
    <property type="match status" value="1"/>
</dbReference>
<dbReference type="InterPro" id="IPR001506">
    <property type="entry name" value="Peptidase_M12A"/>
</dbReference>
<dbReference type="Gene3D" id="3.40.390.10">
    <property type="entry name" value="Collagenase (Catalytic Domain)"/>
    <property type="match status" value="1"/>
</dbReference>
<feature type="binding site" evidence="8">
    <location>
        <position position="198"/>
    </location>
    <ligand>
        <name>Zn(2+)</name>
        <dbReference type="ChEBI" id="CHEBI:29105"/>
        <note>catalytic</note>
    </ligand>
</feature>
<dbReference type="EC" id="3.4.24.-" evidence="9"/>
<keyword evidence="4 8" id="KW-0862">Zinc</keyword>
<feature type="domain" description="Peptidase M12A" evidence="11">
    <location>
        <begin position="103"/>
        <end position="303"/>
    </location>
</feature>
<dbReference type="PRINTS" id="PR00480">
    <property type="entry name" value="ASTACIN"/>
</dbReference>
<dbReference type="GO" id="GO:0004222">
    <property type="term" value="F:metalloendopeptidase activity"/>
    <property type="evidence" value="ECO:0007669"/>
    <property type="project" value="UniProtKB-UniRule"/>
</dbReference>
<dbReference type="EnsemblMetazoa" id="G22108.2">
    <property type="protein sequence ID" value="G22108.2:cds"/>
    <property type="gene ID" value="G22108"/>
</dbReference>
<keyword evidence="9" id="KW-0732">Signal</keyword>
<accession>A0A8W8K8E7</accession>
<evidence type="ECO:0000256" key="6">
    <source>
        <dbReference type="ARBA" id="ARBA00023157"/>
    </source>
</evidence>
<dbReference type="AlphaFoldDB" id="A0A8W8K8E7"/>
<dbReference type="PROSITE" id="PS51864">
    <property type="entry name" value="ASTACIN"/>
    <property type="match status" value="1"/>
</dbReference>
<dbReference type="GO" id="GO:0008270">
    <property type="term" value="F:zinc ion binding"/>
    <property type="evidence" value="ECO:0007669"/>
    <property type="project" value="UniProtKB-UniRule"/>
</dbReference>
<feature type="active site" evidence="8">
    <location>
        <position position="199"/>
    </location>
</feature>
<evidence type="ECO:0000256" key="4">
    <source>
        <dbReference type="ARBA" id="ARBA00022833"/>
    </source>
</evidence>
<keyword evidence="6" id="KW-1015">Disulfide bond</keyword>
<dbReference type="PROSITE" id="PS00022">
    <property type="entry name" value="EGF_1"/>
    <property type="match status" value="1"/>
</dbReference>
<dbReference type="OMA" id="IHEAMAE"/>
<dbReference type="OrthoDB" id="291007at2759"/>
<evidence type="ECO:0000259" key="10">
    <source>
        <dbReference type="PROSITE" id="PS01180"/>
    </source>
</evidence>
<sequence length="459" mass="52010">MMLLFLVTAASLLVFSTGAPLTGAGVGLHNFFNVYVGMSPPRPAANNLLPNQPKQQIVRQQPDDERNPKPWTFESDMSLTPAQMRAIKMDILRRRIGVPIRTRKIVADGRYYWPNAVIPYETRSLEFTVSNNLDAAIRMWEQLTCIRFVARTPANMRQYNDYVTIQQTLDGCESRVGRIGGQQVVNVSNGCGAGSIAHELGHTFGFVHEQSRSDRDQHIQIVNGNIIPGKENNFQKYSNKKVYTYNLTYDIGSLMHYSDKAYSRDGESKTIVARDTLVQSWMGQRDGPSFLDIKLANEAYMCDRRCRTNFVCQNGGFIGPNCNCICPYGISGFTCDEVAKSTPNCGGTLRGENGTILSPNYPNDYYSNTECHWLIEGTFDFLKLTFRDFHTEDQYDILDIRVYGPERVGQRISGNNFGDKVIYFSSNKLLLHFTSDQNTNFRGFRIEYCSIHTIDIDSH</sequence>
<dbReference type="PROSITE" id="PS01186">
    <property type="entry name" value="EGF_2"/>
    <property type="match status" value="1"/>
</dbReference>
<evidence type="ECO:0000313" key="12">
    <source>
        <dbReference type="EnsemblMetazoa" id="G22108.2:cds"/>
    </source>
</evidence>
<dbReference type="PROSITE" id="PS01180">
    <property type="entry name" value="CUB"/>
    <property type="match status" value="1"/>
</dbReference>
<dbReference type="InterPro" id="IPR000859">
    <property type="entry name" value="CUB_dom"/>
</dbReference>
<evidence type="ECO:0000259" key="11">
    <source>
        <dbReference type="PROSITE" id="PS51864"/>
    </source>
</evidence>
<reference evidence="12" key="1">
    <citation type="submission" date="2022-08" db="UniProtKB">
        <authorList>
            <consortium name="EnsemblMetazoa"/>
        </authorList>
    </citation>
    <scope>IDENTIFICATION</scope>
    <source>
        <strain evidence="12">05x7-T-G4-1.051#20</strain>
    </source>
</reference>
<keyword evidence="2 8" id="KW-0479">Metal-binding</keyword>
<evidence type="ECO:0000256" key="3">
    <source>
        <dbReference type="ARBA" id="ARBA00022801"/>
    </source>
</evidence>
<dbReference type="Gene3D" id="2.60.120.290">
    <property type="entry name" value="Spermadhesin, CUB domain"/>
    <property type="match status" value="1"/>
</dbReference>
<proteinExistence type="predicted"/>
<dbReference type="SUPFAM" id="SSF49854">
    <property type="entry name" value="Spermadhesin, CUB domain"/>
    <property type="match status" value="1"/>
</dbReference>
<keyword evidence="3 8" id="KW-0378">Hydrolase</keyword>
<protein>
    <recommendedName>
        <fullName evidence="9">Metalloendopeptidase</fullName>
        <ecNumber evidence="9">3.4.24.-</ecNumber>
    </recommendedName>
</protein>
<feature type="chain" id="PRO_5042311021" description="Metalloendopeptidase" evidence="9">
    <location>
        <begin position="19"/>
        <end position="459"/>
    </location>
</feature>
<feature type="binding site" evidence="8">
    <location>
        <position position="208"/>
    </location>
    <ligand>
        <name>Zn(2+)</name>
        <dbReference type="ChEBI" id="CHEBI:29105"/>
        <note>catalytic</note>
    </ligand>
</feature>
<feature type="domain" description="CUB" evidence="10">
    <location>
        <begin position="345"/>
        <end position="451"/>
    </location>
</feature>
<evidence type="ECO:0000256" key="7">
    <source>
        <dbReference type="PROSITE-ProRule" id="PRU00059"/>
    </source>
</evidence>
<dbReference type="PANTHER" id="PTHR10127:SF780">
    <property type="entry name" value="METALLOENDOPEPTIDASE"/>
    <property type="match status" value="1"/>
</dbReference>
<feature type="binding site" evidence="8">
    <location>
        <position position="202"/>
    </location>
    <ligand>
        <name>Zn(2+)</name>
        <dbReference type="ChEBI" id="CHEBI:29105"/>
        <note>catalytic</note>
    </ligand>
</feature>
<dbReference type="PANTHER" id="PTHR10127">
    <property type="entry name" value="DISCOIDIN, CUB, EGF, LAMININ , AND ZINC METALLOPROTEASE DOMAIN CONTAINING"/>
    <property type="match status" value="1"/>
</dbReference>
<keyword evidence="5 8" id="KW-0482">Metalloprotease</keyword>
<dbReference type="EnsemblMetazoa" id="G22108.1">
    <property type="protein sequence ID" value="G22108.1:cds"/>
    <property type="gene ID" value="G22108"/>
</dbReference>
<keyword evidence="1 8" id="KW-0645">Protease</keyword>
<dbReference type="SUPFAM" id="SSF55486">
    <property type="entry name" value="Metalloproteases ('zincins'), catalytic domain"/>
    <property type="match status" value="1"/>
</dbReference>
<dbReference type="InterPro" id="IPR035914">
    <property type="entry name" value="Sperma_CUB_dom_sf"/>
</dbReference>
<evidence type="ECO:0000256" key="9">
    <source>
        <dbReference type="RuleBase" id="RU361183"/>
    </source>
</evidence>
<dbReference type="Pfam" id="PF01400">
    <property type="entry name" value="Astacin"/>
    <property type="match status" value="1"/>
</dbReference>
<dbReference type="Pfam" id="PF00431">
    <property type="entry name" value="CUB"/>
    <property type="match status" value="1"/>
</dbReference>
<evidence type="ECO:0000256" key="2">
    <source>
        <dbReference type="ARBA" id="ARBA00022723"/>
    </source>
</evidence>
<dbReference type="InterPro" id="IPR024079">
    <property type="entry name" value="MetalloPept_cat_dom_sf"/>
</dbReference>
<feature type="signal peptide" evidence="9">
    <location>
        <begin position="1"/>
        <end position="18"/>
    </location>
</feature>
<dbReference type="InterPro" id="IPR034035">
    <property type="entry name" value="Astacin-like_dom"/>
</dbReference>
<dbReference type="SMART" id="SM00042">
    <property type="entry name" value="CUB"/>
    <property type="match status" value="1"/>
</dbReference>
<evidence type="ECO:0000313" key="13">
    <source>
        <dbReference type="Proteomes" id="UP000005408"/>
    </source>
</evidence>